<dbReference type="Pfam" id="PF17899">
    <property type="entry name" value="Peptidase_M61_N"/>
    <property type="match status" value="1"/>
</dbReference>
<proteinExistence type="predicted"/>
<dbReference type="InterPro" id="IPR027268">
    <property type="entry name" value="Peptidase_M4/M1_CTD_sf"/>
</dbReference>
<comment type="caution">
    <text evidence="3">The sequence shown here is derived from an EMBL/GenBank/DDBJ whole genome shotgun (WGS) entry which is preliminary data.</text>
</comment>
<dbReference type="EMBL" id="JBBUTG010000004">
    <property type="protein sequence ID" value="MEK8031148.1"/>
    <property type="molecule type" value="Genomic_DNA"/>
</dbReference>
<evidence type="ECO:0000313" key="4">
    <source>
        <dbReference type="Proteomes" id="UP001371218"/>
    </source>
</evidence>
<feature type="domain" description="Peptidase M61 N-terminal" evidence="2">
    <location>
        <begin position="77"/>
        <end position="254"/>
    </location>
</feature>
<keyword evidence="4" id="KW-1185">Reference proteome</keyword>
<dbReference type="Gene3D" id="2.60.40.3650">
    <property type="match status" value="1"/>
</dbReference>
<dbReference type="Gene3D" id="1.10.390.10">
    <property type="entry name" value="Neutral Protease Domain 2"/>
    <property type="match status" value="1"/>
</dbReference>
<gene>
    <name evidence="3" type="ORF">AACH06_10010</name>
</gene>
<dbReference type="Pfam" id="PF05299">
    <property type="entry name" value="Peptidase_M61"/>
    <property type="match status" value="1"/>
</dbReference>
<dbReference type="InterPro" id="IPR007963">
    <property type="entry name" value="Peptidase_M61_catalytic"/>
</dbReference>
<evidence type="ECO:0000259" key="1">
    <source>
        <dbReference type="Pfam" id="PF05299"/>
    </source>
</evidence>
<dbReference type="InterPro" id="IPR040756">
    <property type="entry name" value="Peptidase_M61_N"/>
</dbReference>
<dbReference type="Proteomes" id="UP001371218">
    <property type="component" value="Unassembled WGS sequence"/>
</dbReference>
<evidence type="ECO:0000259" key="2">
    <source>
        <dbReference type="Pfam" id="PF17899"/>
    </source>
</evidence>
<sequence>MPRTPRSAHPAGMAYAAGRGARLIGAARVGLAGLSCLSATLLPLHAAAITPLSPIADAAAIPQPTPRDTPYPGTLTVAVDATDLDHRVLRVLQTVPVAQPGRLTLLYPRWLPGTHGPYGDVDRLAGLQVRAGERSLAWQRDLVDPFAFHIDVPAGVSSLSLSYEHLTPVERGQGRVSMTRALLGVQWNQTVLYPAGHYASAIRVEASVRLPGGWQQASALRAADGQVAQAGADGWVRFAPVSLETLVDSPLFAGPNVKRIELDPPGTPRPVALNLLADEAAQLEASPEQIDAHKALVQQADKLYGSRPWRHYDFLLALSNSFGGIGLEHHESSENGVRSNYFKDWDKAIRARGLLPHEYTHAWNGKFRRPADLWTPQYNVPMRNPLLWVYEGMTQYWGQVLTARSGLATPEQARDALAHLAASLDARSGRAWRNLQDTTTEGTLASQRDKIWRDWQRSADYYDEAVLIWLDADTLIREKSGNTRSLDDFARAFFGPAMPTHADGSPRALTYTFDEVVKTLNNVQPHDWAGFLRERLDRTGPGAPLDGLTRAGWKLGWSDKESDFARQQEGRSGPTGRERPDDFSFSLGLQIASDGEFDQVLWNSPAFQAGAATGQKVVAVNMQVYKPERLAAAITANQGGRAPIELLVKDGDVYKQLRIDWRGGLRYPRLERVDGAPDRLSAIWSAR</sequence>
<organism evidence="3 4">
    <name type="scientific">Ideonella lacteola</name>
    <dbReference type="NCBI Taxonomy" id="2984193"/>
    <lineage>
        <taxon>Bacteria</taxon>
        <taxon>Pseudomonadati</taxon>
        <taxon>Pseudomonadota</taxon>
        <taxon>Betaproteobacteria</taxon>
        <taxon>Burkholderiales</taxon>
        <taxon>Sphaerotilaceae</taxon>
        <taxon>Ideonella</taxon>
    </lineage>
</organism>
<accession>A0ABU9BMH1</accession>
<feature type="domain" description="Peptidase M61 catalytic" evidence="1">
    <location>
        <begin position="352"/>
        <end position="468"/>
    </location>
</feature>
<reference evidence="3 4" key="1">
    <citation type="submission" date="2024-04" db="EMBL/GenBank/DDBJ databases">
        <title>Novel species of the genus Ideonella isolated from streams.</title>
        <authorList>
            <person name="Lu H."/>
        </authorList>
    </citation>
    <scope>NUCLEOTIDE SEQUENCE [LARGE SCALE GENOMIC DNA]</scope>
    <source>
        <strain evidence="3 4">DXS29W</strain>
    </source>
</reference>
<dbReference type="PIRSF" id="PIRSF016493">
    <property type="entry name" value="Glycyl_aminpptds"/>
    <property type="match status" value="1"/>
</dbReference>
<protein>
    <submittedName>
        <fullName evidence="3">Peptidase M61</fullName>
    </submittedName>
</protein>
<dbReference type="InterPro" id="IPR024191">
    <property type="entry name" value="Peptidase_M61"/>
</dbReference>
<dbReference type="RefSeq" id="WP_341425510.1">
    <property type="nucleotide sequence ID" value="NZ_JBBUTG010000004.1"/>
</dbReference>
<evidence type="ECO:0000313" key="3">
    <source>
        <dbReference type="EMBL" id="MEK8031148.1"/>
    </source>
</evidence>
<name>A0ABU9BMH1_9BURK</name>